<dbReference type="InterPro" id="IPR002777">
    <property type="entry name" value="PFD_beta-like"/>
</dbReference>
<sequence length="323" mass="36540">MLGNSSTSWRYMWIFPLGLQLTANAIIAAIIKNTSGFYADFAVWELVLFFAARPRLSWIVLGAFSVISSGSSSRTNGRFFPWWSSFMSHLIAEFILQLIALYIMGRTAHFAAGRGYYLVHTDLHRSLPPGAHMMYSGALYYLIVGSFSWLLAIGLIIVAAGRFDIGKPKVGTAYVMLAITICLTSVWLASWIFWLSKEEEGETGPDTEVTKEDQDKINSFSRLHNRERVVEEELQGKQKDKEDLEEVSTELELADEDELVRYKVGDSFMSVPLSEAQEMLSLATKQFDDEVSRLEESLHELRDEMKGLKAQLYARFGKSINLD</sequence>
<dbReference type="eggNOG" id="KOG1760">
    <property type="taxonomic scope" value="Eukaryota"/>
</dbReference>
<dbReference type="GeneID" id="19238625"/>
<dbReference type="CDD" id="cd23165">
    <property type="entry name" value="Prefoldin_4"/>
    <property type="match status" value="1"/>
</dbReference>
<accession>U1GD80</accession>
<keyword evidence="7" id="KW-1185">Reference proteome</keyword>
<feature type="transmembrane region" description="Helical" evidence="5">
    <location>
        <begin position="12"/>
        <end position="31"/>
    </location>
</feature>
<gene>
    <name evidence="6" type="ORF">EPUS_03585</name>
</gene>
<dbReference type="Pfam" id="PF01920">
    <property type="entry name" value="Prefoldin_2"/>
    <property type="match status" value="1"/>
</dbReference>
<feature type="coiled-coil region" evidence="4">
    <location>
        <begin position="227"/>
        <end position="257"/>
    </location>
</feature>
<feature type="transmembrane region" description="Helical" evidence="5">
    <location>
        <begin position="138"/>
        <end position="161"/>
    </location>
</feature>
<dbReference type="InterPro" id="IPR016661">
    <property type="entry name" value="PFDN4"/>
</dbReference>
<dbReference type="Proteomes" id="UP000019373">
    <property type="component" value="Unassembled WGS sequence"/>
</dbReference>
<comment type="function">
    <text evidence="3">Binds specifically to cytosolic chaperonin (c-CPN) and transfers target proteins to it. Binds to nascent polypeptide chain and promotes folding in an environment in which there are many competing pathways for nonnative proteins.</text>
</comment>
<evidence type="ECO:0000256" key="4">
    <source>
        <dbReference type="SAM" id="Coils"/>
    </source>
</evidence>
<dbReference type="GO" id="GO:0005737">
    <property type="term" value="C:cytoplasm"/>
    <property type="evidence" value="ECO:0007669"/>
    <property type="project" value="TreeGrafter"/>
</dbReference>
<evidence type="ECO:0000256" key="2">
    <source>
        <dbReference type="ARBA" id="ARBA00023186"/>
    </source>
</evidence>
<evidence type="ECO:0000313" key="6">
    <source>
        <dbReference type="EMBL" id="ERF70033.1"/>
    </source>
</evidence>
<feature type="transmembrane region" description="Helical" evidence="5">
    <location>
        <begin position="79"/>
        <end position="104"/>
    </location>
</feature>
<reference evidence="7" key="1">
    <citation type="journal article" date="2014" name="BMC Genomics">
        <title>Genome characteristics reveal the impact of lichenization on lichen-forming fungus Endocarpon pusillum Hedwig (Verrucariales, Ascomycota).</title>
        <authorList>
            <person name="Wang Y.-Y."/>
            <person name="Liu B."/>
            <person name="Zhang X.-Y."/>
            <person name="Zhou Q.-M."/>
            <person name="Zhang T."/>
            <person name="Li H."/>
            <person name="Yu Y.-F."/>
            <person name="Zhang X.-L."/>
            <person name="Hao X.-Y."/>
            <person name="Wang M."/>
            <person name="Wang L."/>
            <person name="Wei J.-C."/>
        </authorList>
    </citation>
    <scope>NUCLEOTIDE SEQUENCE [LARGE SCALE GENOMIC DNA]</scope>
    <source>
        <strain evidence="7">Z07020 / HMAS-L-300199</strain>
    </source>
</reference>
<evidence type="ECO:0000256" key="3">
    <source>
        <dbReference type="ARBA" id="ARBA00024667"/>
    </source>
</evidence>
<feature type="coiled-coil region" evidence="4">
    <location>
        <begin position="284"/>
        <end position="311"/>
    </location>
</feature>
<feature type="transmembrane region" description="Helical" evidence="5">
    <location>
        <begin position="173"/>
        <end position="194"/>
    </location>
</feature>
<proteinExistence type="inferred from homology"/>
<dbReference type="PANTHER" id="PTHR21100:SF9">
    <property type="entry name" value="PREFOLDIN SUBUNIT 4"/>
    <property type="match status" value="1"/>
</dbReference>
<dbReference type="GO" id="GO:0016272">
    <property type="term" value="C:prefoldin complex"/>
    <property type="evidence" value="ECO:0007669"/>
    <property type="project" value="InterPro"/>
</dbReference>
<dbReference type="PANTHER" id="PTHR21100">
    <property type="entry name" value="PREFOLDIN SUBUNIT 4"/>
    <property type="match status" value="1"/>
</dbReference>
<protein>
    <recommendedName>
        <fullName evidence="8">Prefoldin subunit 4</fullName>
    </recommendedName>
</protein>
<feature type="transmembrane region" description="Helical" evidence="5">
    <location>
        <begin position="43"/>
        <end position="67"/>
    </location>
</feature>
<dbReference type="OrthoDB" id="10250441at2759"/>
<evidence type="ECO:0000313" key="7">
    <source>
        <dbReference type="Proteomes" id="UP000019373"/>
    </source>
</evidence>
<dbReference type="Gene3D" id="1.10.287.370">
    <property type="match status" value="1"/>
</dbReference>
<organism evidence="6 7">
    <name type="scientific">Endocarpon pusillum (strain Z07020 / HMAS-L-300199)</name>
    <name type="common">Lichen-forming fungus</name>
    <dbReference type="NCBI Taxonomy" id="1263415"/>
    <lineage>
        <taxon>Eukaryota</taxon>
        <taxon>Fungi</taxon>
        <taxon>Dikarya</taxon>
        <taxon>Ascomycota</taxon>
        <taxon>Pezizomycotina</taxon>
        <taxon>Eurotiomycetes</taxon>
        <taxon>Chaetothyriomycetidae</taxon>
        <taxon>Verrucariales</taxon>
        <taxon>Verrucariaceae</taxon>
        <taxon>Endocarpon</taxon>
    </lineage>
</organism>
<dbReference type="HOGENOM" id="CLU_860602_0_0_1"/>
<dbReference type="FunFam" id="1.10.287.370:FF:000005">
    <property type="entry name" value="Prefoldin subunit 4"/>
    <property type="match status" value="1"/>
</dbReference>
<keyword evidence="5" id="KW-0812">Transmembrane</keyword>
<name>U1GD80_ENDPU</name>
<dbReference type="SUPFAM" id="SSF46579">
    <property type="entry name" value="Prefoldin"/>
    <property type="match status" value="1"/>
</dbReference>
<dbReference type="RefSeq" id="XP_007804367.1">
    <property type="nucleotide sequence ID" value="XM_007806176.1"/>
</dbReference>
<dbReference type="EMBL" id="KE721364">
    <property type="protein sequence ID" value="ERF70033.1"/>
    <property type="molecule type" value="Genomic_DNA"/>
</dbReference>
<keyword evidence="5" id="KW-0472">Membrane</keyword>
<dbReference type="GO" id="GO:0006457">
    <property type="term" value="P:protein folding"/>
    <property type="evidence" value="ECO:0007669"/>
    <property type="project" value="InterPro"/>
</dbReference>
<comment type="similarity">
    <text evidence="1">Belongs to the prefoldin subunit beta family.</text>
</comment>
<dbReference type="GO" id="GO:0051082">
    <property type="term" value="F:unfolded protein binding"/>
    <property type="evidence" value="ECO:0007669"/>
    <property type="project" value="InterPro"/>
</dbReference>
<evidence type="ECO:0000256" key="5">
    <source>
        <dbReference type="SAM" id="Phobius"/>
    </source>
</evidence>
<evidence type="ECO:0000256" key="1">
    <source>
        <dbReference type="ARBA" id="ARBA00008045"/>
    </source>
</evidence>
<evidence type="ECO:0008006" key="8">
    <source>
        <dbReference type="Google" id="ProtNLM"/>
    </source>
</evidence>
<dbReference type="InterPro" id="IPR009053">
    <property type="entry name" value="Prefoldin"/>
</dbReference>
<keyword evidence="5" id="KW-1133">Transmembrane helix</keyword>
<dbReference type="AlphaFoldDB" id="U1GD80"/>
<keyword evidence="2" id="KW-0143">Chaperone</keyword>
<keyword evidence="4" id="KW-0175">Coiled coil</keyword>